<keyword evidence="3" id="KW-0804">Transcription</keyword>
<dbReference type="InterPro" id="IPR036388">
    <property type="entry name" value="WH-like_DNA-bd_sf"/>
</dbReference>
<dbReference type="PROSITE" id="PS51063">
    <property type="entry name" value="HTH_CRP_2"/>
    <property type="match status" value="1"/>
</dbReference>
<name>A0A3R9PFF8_9BACT</name>
<evidence type="ECO:0000259" key="5">
    <source>
        <dbReference type="PROSITE" id="PS51063"/>
    </source>
</evidence>
<organism evidence="6 7">
    <name type="scientific">Hymenobacter rigui</name>
    <dbReference type="NCBI Taxonomy" id="334424"/>
    <lineage>
        <taxon>Bacteria</taxon>
        <taxon>Pseudomonadati</taxon>
        <taxon>Bacteroidota</taxon>
        <taxon>Cytophagia</taxon>
        <taxon>Cytophagales</taxon>
        <taxon>Hymenobacteraceae</taxon>
        <taxon>Hymenobacter</taxon>
    </lineage>
</organism>
<dbReference type="EMBL" id="RWIT01000001">
    <property type="protein sequence ID" value="RSK50915.1"/>
    <property type="molecule type" value="Genomic_DNA"/>
</dbReference>
<evidence type="ECO:0000256" key="1">
    <source>
        <dbReference type="ARBA" id="ARBA00023015"/>
    </source>
</evidence>
<dbReference type="InterPro" id="IPR014710">
    <property type="entry name" value="RmlC-like_jellyroll"/>
</dbReference>
<feature type="domain" description="HTH crp-type" evidence="5">
    <location>
        <begin position="154"/>
        <end position="225"/>
    </location>
</feature>
<evidence type="ECO:0000313" key="6">
    <source>
        <dbReference type="EMBL" id="RSK50915.1"/>
    </source>
</evidence>
<reference evidence="6 7" key="1">
    <citation type="submission" date="2018-12" db="EMBL/GenBank/DDBJ databases">
        <authorList>
            <person name="Feng G."/>
            <person name="Zhu H."/>
        </authorList>
    </citation>
    <scope>NUCLEOTIDE SEQUENCE [LARGE SCALE GENOMIC DNA]</scope>
    <source>
        <strain evidence="6 7">KCTC 12533</strain>
    </source>
</reference>
<dbReference type="OrthoDB" id="9127033at2"/>
<dbReference type="Pfam" id="PF13545">
    <property type="entry name" value="HTH_Crp_2"/>
    <property type="match status" value="1"/>
</dbReference>
<dbReference type="Gene3D" id="1.10.10.10">
    <property type="entry name" value="Winged helix-like DNA-binding domain superfamily/Winged helix DNA-binding domain"/>
    <property type="match status" value="1"/>
</dbReference>
<evidence type="ECO:0000259" key="4">
    <source>
        <dbReference type="PROSITE" id="PS50042"/>
    </source>
</evidence>
<keyword evidence="1" id="KW-0805">Transcription regulation</keyword>
<accession>A0A3R9PFF8</accession>
<dbReference type="InterPro" id="IPR036390">
    <property type="entry name" value="WH_DNA-bd_sf"/>
</dbReference>
<evidence type="ECO:0000313" key="7">
    <source>
        <dbReference type="Proteomes" id="UP000273500"/>
    </source>
</evidence>
<dbReference type="SMART" id="SM00419">
    <property type="entry name" value="HTH_CRP"/>
    <property type="match status" value="1"/>
</dbReference>
<dbReference type="SUPFAM" id="SSF46785">
    <property type="entry name" value="Winged helix' DNA-binding domain"/>
    <property type="match status" value="1"/>
</dbReference>
<dbReference type="SUPFAM" id="SSF51206">
    <property type="entry name" value="cAMP-binding domain-like"/>
    <property type="match status" value="1"/>
</dbReference>
<dbReference type="PANTHER" id="PTHR24567">
    <property type="entry name" value="CRP FAMILY TRANSCRIPTIONAL REGULATORY PROTEIN"/>
    <property type="match status" value="1"/>
</dbReference>
<dbReference type="PROSITE" id="PS50042">
    <property type="entry name" value="CNMP_BINDING_3"/>
    <property type="match status" value="1"/>
</dbReference>
<dbReference type="InterPro" id="IPR012318">
    <property type="entry name" value="HTH_CRP"/>
</dbReference>
<dbReference type="InterPro" id="IPR050397">
    <property type="entry name" value="Env_Response_Regulators"/>
</dbReference>
<dbReference type="CDD" id="cd00038">
    <property type="entry name" value="CAP_ED"/>
    <property type="match status" value="1"/>
</dbReference>
<evidence type="ECO:0000256" key="3">
    <source>
        <dbReference type="ARBA" id="ARBA00023163"/>
    </source>
</evidence>
<comment type="caution">
    <text evidence="6">The sequence shown here is derived from an EMBL/GenBank/DDBJ whole genome shotgun (WGS) entry which is preliminary data.</text>
</comment>
<protein>
    <submittedName>
        <fullName evidence="6">Crp/Fnr family transcriptional regulator</fullName>
    </submittedName>
</protein>
<dbReference type="PRINTS" id="PR00034">
    <property type="entry name" value="HTHCRP"/>
</dbReference>
<dbReference type="GO" id="GO:0003677">
    <property type="term" value="F:DNA binding"/>
    <property type="evidence" value="ECO:0007669"/>
    <property type="project" value="UniProtKB-KW"/>
</dbReference>
<feature type="domain" description="Cyclic nucleotide-binding" evidence="4">
    <location>
        <begin position="20"/>
        <end position="140"/>
    </location>
</feature>
<sequence>MVVPSVPLSCQVCPHVARSLLGACQHAEIDLIAGGKMHQSYRKGQVIFQQGSRAMGLYCVFQGKVKISKLSADGKEQIIRLAREGDVLCYRSLMMGQFCTTAATALTDCIVCLIPRPDFFSLLEQNPQFSHSLLRLMARNLGDAEARLLHTAYKPVRERLAEALLLLDQAFRPATDEPFSIPVSRDDLAALTGTTKETASRLLSEFRDEGLVLTQGSRIMVLEREKISELASMYD</sequence>
<dbReference type="PANTHER" id="PTHR24567:SF74">
    <property type="entry name" value="HTH-TYPE TRANSCRIPTIONAL REGULATOR ARCR"/>
    <property type="match status" value="1"/>
</dbReference>
<dbReference type="SMART" id="SM00100">
    <property type="entry name" value="cNMP"/>
    <property type="match status" value="1"/>
</dbReference>
<dbReference type="AlphaFoldDB" id="A0A3R9PFF8"/>
<proteinExistence type="predicted"/>
<dbReference type="Proteomes" id="UP000273500">
    <property type="component" value="Unassembled WGS sequence"/>
</dbReference>
<dbReference type="Gene3D" id="2.60.120.10">
    <property type="entry name" value="Jelly Rolls"/>
    <property type="match status" value="1"/>
</dbReference>
<dbReference type="GO" id="GO:0003700">
    <property type="term" value="F:DNA-binding transcription factor activity"/>
    <property type="evidence" value="ECO:0007669"/>
    <property type="project" value="TreeGrafter"/>
</dbReference>
<keyword evidence="7" id="KW-1185">Reference proteome</keyword>
<dbReference type="InterPro" id="IPR018490">
    <property type="entry name" value="cNMP-bd_dom_sf"/>
</dbReference>
<keyword evidence="2" id="KW-0238">DNA-binding</keyword>
<gene>
    <name evidence="6" type="ORF">EI291_00940</name>
</gene>
<dbReference type="GO" id="GO:0005829">
    <property type="term" value="C:cytosol"/>
    <property type="evidence" value="ECO:0007669"/>
    <property type="project" value="TreeGrafter"/>
</dbReference>
<evidence type="ECO:0000256" key="2">
    <source>
        <dbReference type="ARBA" id="ARBA00023125"/>
    </source>
</evidence>
<dbReference type="Pfam" id="PF00027">
    <property type="entry name" value="cNMP_binding"/>
    <property type="match status" value="1"/>
</dbReference>
<dbReference type="InterPro" id="IPR000595">
    <property type="entry name" value="cNMP-bd_dom"/>
</dbReference>